<gene>
    <name evidence="2" type="ORF">ABOM_003972</name>
</gene>
<proteinExistence type="predicted"/>
<accession>A0A1F8A792</accession>
<protein>
    <submittedName>
        <fullName evidence="2">Uncharacterized protein</fullName>
    </submittedName>
</protein>
<evidence type="ECO:0000256" key="1">
    <source>
        <dbReference type="SAM" id="Phobius"/>
    </source>
</evidence>
<sequence>MVAGYYAPTFANFLAPTVESRRWYNALWQPFPVIVPLLQGSLRLLAKKRSKRQEPQQQARKNMRHVRYAYTTFALVSGLTFVHARFSVPAAASFAKIFLPGLRGHLEPVTSFAAGIARFLQYDEVISTAGGFV</sequence>
<feature type="transmembrane region" description="Helical" evidence="1">
    <location>
        <begin position="67"/>
        <end position="86"/>
    </location>
</feature>
<name>A0A1F8A792_9EURO</name>
<evidence type="ECO:0000313" key="2">
    <source>
        <dbReference type="EMBL" id="OGM47168.1"/>
    </source>
</evidence>
<keyword evidence="1" id="KW-0472">Membrane</keyword>
<comment type="caution">
    <text evidence="2">The sequence shown here is derived from an EMBL/GenBank/DDBJ whole genome shotgun (WGS) entry which is preliminary data.</text>
</comment>
<dbReference type="GeneID" id="34447362"/>
<organism evidence="2 3">
    <name type="scientific">Aspergillus bombycis</name>
    <dbReference type="NCBI Taxonomy" id="109264"/>
    <lineage>
        <taxon>Eukaryota</taxon>
        <taxon>Fungi</taxon>
        <taxon>Dikarya</taxon>
        <taxon>Ascomycota</taxon>
        <taxon>Pezizomycotina</taxon>
        <taxon>Eurotiomycetes</taxon>
        <taxon>Eurotiomycetidae</taxon>
        <taxon>Eurotiales</taxon>
        <taxon>Aspergillaceae</taxon>
        <taxon>Aspergillus</taxon>
    </lineage>
</organism>
<dbReference type="RefSeq" id="XP_022390885.1">
    <property type="nucleotide sequence ID" value="XM_022531102.1"/>
</dbReference>
<dbReference type="Proteomes" id="UP000179179">
    <property type="component" value="Unassembled WGS sequence"/>
</dbReference>
<reference evidence="2 3" key="1">
    <citation type="journal article" date="2016" name="Genome Biol. Evol.">
        <title>Draft genome sequence of an aflatoxigenic Aspergillus species, A. bombycis.</title>
        <authorList>
            <person name="Moore G.G."/>
            <person name="Mack B.M."/>
            <person name="Beltz S.B."/>
            <person name="Gilbert M.K."/>
        </authorList>
    </citation>
    <scope>NUCLEOTIDE SEQUENCE [LARGE SCALE GENOMIC DNA]</scope>
    <source>
        <strain evidence="3">NRRL 26010</strain>
    </source>
</reference>
<dbReference type="OrthoDB" id="10029326at2759"/>
<dbReference type="STRING" id="109264.A0A1F8A792"/>
<keyword evidence="1" id="KW-0812">Transmembrane</keyword>
<feature type="transmembrane region" description="Helical" evidence="1">
    <location>
        <begin position="26"/>
        <end position="46"/>
    </location>
</feature>
<keyword evidence="1" id="KW-1133">Transmembrane helix</keyword>
<evidence type="ECO:0000313" key="3">
    <source>
        <dbReference type="Proteomes" id="UP000179179"/>
    </source>
</evidence>
<dbReference type="AlphaFoldDB" id="A0A1F8A792"/>
<keyword evidence="3" id="KW-1185">Reference proteome</keyword>
<dbReference type="EMBL" id="LYCR01000025">
    <property type="protein sequence ID" value="OGM47168.1"/>
    <property type="molecule type" value="Genomic_DNA"/>
</dbReference>